<sequence>MQEEAMSMYKSHVVTGRIIEIHADRVLTQQGEMLCTFHPRYYMLPEVETWTPEKCDLKEEPVMVLHDQSGGRNRKRRWSAVRPWSPQQKKSANRI</sequence>
<dbReference type="HOGENOM" id="CLU_2396819_0_0_9"/>
<keyword evidence="3" id="KW-1185">Reference proteome</keyword>
<evidence type="ECO:0000256" key="1">
    <source>
        <dbReference type="SAM" id="MobiDB-lite"/>
    </source>
</evidence>
<reference evidence="2 3" key="1">
    <citation type="submission" date="2014-08" db="EMBL/GenBank/DDBJ databases">
        <title>Comparative genomics of the Paenibacillus odorifer group.</title>
        <authorList>
            <person name="den Bakker H.C."/>
            <person name="Tsai Y.-C."/>
            <person name="Martin N."/>
            <person name="Korlach J."/>
            <person name="Wiedmann M."/>
        </authorList>
    </citation>
    <scope>NUCLEOTIDE SEQUENCE [LARGE SCALE GENOMIC DNA]</scope>
    <source>
        <strain evidence="2 3">DSM 15220</strain>
    </source>
</reference>
<feature type="compositionally biased region" description="Polar residues" evidence="1">
    <location>
        <begin position="85"/>
        <end position="95"/>
    </location>
</feature>
<protein>
    <submittedName>
        <fullName evidence="2">Uncharacterized protein</fullName>
    </submittedName>
</protein>
<evidence type="ECO:0000313" key="3">
    <source>
        <dbReference type="Proteomes" id="UP000029500"/>
    </source>
</evidence>
<dbReference type="EMBL" id="CP009287">
    <property type="protein sequence ID" value="AIQ66712.1"/>
    <property type="molecule type" value="Genomic_DNA"/>
</dbReference>
<feature type="region of interest" description="Disordered" evidence="1">
    <location>
        <begin position="66"/>
        <end position="95"/>
    </location>
</feature>
<dbReference type="AlphaFoldDB" id="A0A089M0J9"/>
<organism evidence="2 3">
    <name type="scientific">Paenibacillus graminis</name>
    <dbReference type="NCBI Taxonomy" id="189425"/>
    <lineage>
        <taxon>Bacteria</taxon>
        <taxon>Bacillati</taxon>
        <taxon>Bacillota</taxon>
        <taxon>Bacilli</taxon>
        <taxon>Bacillales</taxon>
        <taxon>Paenibacillaceae</taxon>
        <taxon>Paenibacillus</taxon>
    </lineage>
</organism>
<dbReference type="STRING" id="189425.PGRAT_02900"/>
<accession>A0A089M0J9</accession>
<dbReference type="KEGG" id="pgm:PGRAT_02900"/>
<proteinExistence type="predicted"/>
<gene>
    <name evidence="2" type="ORF">PGRAT_02900</name>
</gene>
<evidence type="ECO:0000313" key="2">
    <source>
        <dbReference type="EMBL" id="AIQ66712.1"/>
    </source>
</evidence>
<dbReference type="eggNOG" id="ENOG50306G6">
    <property type="taxonomic scope" value="Bacteria"/>
</dbReference>
<dbReference type="Proteomes" id="UP000029500">
    <property type="component" value="Chromosome"/>
</dbReference>
<name>A0A089M0J9_9BACL</name>